<dbReference type="EMBL" id="JAGGLR010000001">
    <property type="protein sequence ID" value="MBP2059637.1"/>
    <property type="molecule type" value="Genomic_DNA"/>
</dbReference>
<evidence type="ECO:0000256" key="1">
    <source>
        <dbReference type="SAM" id="MobiDB-lite"/>
    </source>
</evidence>
<accession>A0ABS4MIX2</accession>
<sequence>MSGRVVELVIGVLVVVVGAVLTAWANYRLQRRKERREDTQRALDLLNEIQHTVDEPPTATTPEHLAQLSRRLRQTEDDAPEDVQPSLARVGGRLDSYRSSWGSAPRSGSLAVQEGTPPLRAAEDLRKAISTARDAIRLYRCRR</sequence>
<keyword evidence="2" id="KW-1133">Transmembrane helix</keyword>
<evidence type="ECO:0000313" key="4">
    <source>
        <dbReference type="Proteomes" id="UP000756710"/>
    </source>
</evidence>
<keyword evidence="4" id="KW-1185">Reference proteome</keyword>
<protein>
    <submittedName>
        <fullName evidence="3">HAMP domain-containing protein</fullName>
    </submittedName>
</protein>
<dbReference type="RefSeq" id="WP_209468528.1">
    <property type="nucleotide sequence ID" value="NZ_BAABDR010000060.1"/>
</dbReference>
<name>A0ABS4MIX2_9ACTN</name>
<comment type="caution">
    <text evidence="3">The sequence shown here is derived from an EMBL/GenBank/DDBJ whole genome shotgun (WGS) entry which is preliminary data.</text>
</comment>
<dbReference type="Proteomes" id="UP000756710">
    <property type="component" value="Unassembled WGS sequence"/>
</dbReference>
<keyword evidence="2" id="KW-0812">Transmembrane</keyword>
<organism evidence="3 4">
    <name type="scientific">Streptomyces iranensis</name>
    <dbReference type="NCBI Taxonomy" id="576784"/>
    <lineage>
        <taxon>Bacteria</taxon>
        <taxon>Bacillati</taxon>
        <taxon>Actinomycetota</taxon>
        <taxon>Actinomycetes</taxon>
        <taxon>Kitasatosporales</taxon>
        <taxon>Streptomycetaceae</taxon>
        <taxon>Streptomyces</taxon>
        <taxon>Streptomyces violaceusniger group</taxon>
    </lineage>
</organism>
<feature type="transmembrane region" description="Helical" evidence="2">
    <location>
        <begin position="6"/>
        <end position="27"/>
    </location>
</feature>
<reference evidence="3 4" key="1">
    <citation type="submission" date="2021-03" db="EMBL/GenBank/DDBJ databases">
        <title>Genomic Encyclopedia of Type Strains, Phase IV (KMG-IV): sequencing the most valuable type-strain genomes for metagenomic binning, comparative biology and taxonomic classification.</title>
        <authorList>
            <person name="Goeker M."/>
        </authorList>
    </citation>
    <scope>NUCLEOTIDE SEQUENCE [LARGE SCALE GENOMIC DNA]</scope>
    <source>
        <strain evidence="3 4">DSM 41954</strain>
    </source>
</reference>
<feature type="region of interest" description="Disordered" evidence="1">
    <location>
        <begin position="70"/>
        <end position="91"/>
    </location>
</feature>
<proteinExistence type="predicted"/>
<gene>
    <name evidence="3" type="ORF">J2Z30_000633</name>
</gene>
<evidence type="ECO:0000256" key="2">
    <source>
        <dbReference type="SAM" id="Phobius"/>
    </source>
</evidence>
<evidence type="ECO:0000313" key="3">
    <source>
        <dbReference type="EMBL" id="MBP2059637.1"/>
    </source>
</evidence>
<keyword evidence="2" id="KW-0472">Membrane</keyword>